<evidence type="ECO:0000313" key="3">
    <source>
        <dbReference type="EMBL" id="KAG6975392.1"/>
    </source>
</evidence>
<keyword evidence="4" id="KW-1185">Reference proteome</keyword>
<dbReference type="Proteomes" id="UP000709295">
    <property type="component" value="Unassembled WGS sequence"/>
</dbReference>
<dbReference type="EMBL" id="JAENGY010000065">
    <property type="protein sequence ID" value="KAG6975392.1"/>
    <property type="molecule type" value="Genomic_DNA"/>
</dbReference>
<sequence>MAATTALEGEDGLPGKALAGFPSFFRADDRRVNLNKARDWWHKCEALPQEPDGERQCKYARNDFTDRCDSVYRRLKGKKQVSCEKQREIYISAASHLGRLKRQFDAGLGLPDSTSGVSYRTPPTAFINNKVMQQWLEDTRCWGHGGPFVGERTLGVDNASGHSDEEAQATAKTLWTCIRFSPPNATDLAQPADRLSIQRIKEYWRRICAKRNMDEIRRGDWRQGSGAQKTKRRSFSSKLLQSACGW</sequence>
<name>A0A8J5MIR0_9STRA</name>
<dbReference type="GO" id="GO:0003676">
    <property type="term" value="F:nucleic acid binding"/>
    <property type="evidence" value="ECO:0007669"/>
    <property type="project" value="InterPro"/>
</dbReference>
<protein>
    <recommendedName>
        <fullName evidence="2">DDE-1 domain-containing protein</fullName>
    </recommendedName>
</protein>
<evidence type="ECO:0000313" key="4">
    <source>
        <dbReference type="Proteomes" id="UP000709295"/>
    </source>
</evidence>
<dbReference type="InterPro" id="IPR004875">
    <property type="entry name" value="DDE_SF_endonuclease_dom"/>
</dbReference>
<accession>A0A8J5MIR0</accession>
<reference evidence="3" key="1">
    <citation type="submission" date="2021-01" db="EMBL/GenBank/DDBJ databases">
        <title>Phytophthora aleatoria, a newly-described species from Pinus radiata is distinct from Phytophthora cactorum isolates based on comparative genomics.</title>
        <authorList>
            <person name="Mcdougal R."/>
            <person name="Panda P."/>
            <person name="Williams N."/>
            <person name="Studholme D.J."/>
        </authorList>
    </citation>
    <scope>NUCLEOTIDE SEQUENCE</scope>
    <source>
        <strain evidence="3">NZFS 4037</strain>
    </source>
</reference>
<proteinExistence type="predicted"/>
<dbReference type="Pfam" id="PF03184">
    <property type="entry name" value="DDE_1"/>
    <property type="match status" value="1"/>
</dbReference>
<comment type="caution">
    <text evidence="3">The sequence shown here is derived from an EMBL/GenBank/DDBJ whole genome shotgun (WGS) entry which is preliminary data.</text>
</comment>
<evidence type="ECO:0000259" key="2">
    <source>
        <dbReference type="Pfam" id="PF03184"/>
    </source>
</evidence>
<dbReference type="AlphaFoldDB" id="A0A8J5MIR0"/>
<organism evidence="3 4">
    <name type="scientific">Phytophthora aleatoria</name>
    <dbReference type="NCBI Taxonomy" id="2496075"/>
    <lineage>
        <taxon>Eukaryota</taxon>
        <taxon>Sar</taxon>
        <taxon>Stramenopiles</taxon>
        <taxon>Oomycota</taxon>
        <taxon>Peronosporomycetes</taxon>
        <taxon>Peronosporales</taxon>
        <taxon>Peronosporaceae</taxon>
        <taxon>Phytophthora</taxon>
    </lineage>
</organism>
<evidence type="ECO:0000256" key="1">
    <source>
        <dbReference type="SAM" id="MobiDB-lite"/>
    </source>
</evidence>
<feature type="region of interest" description="Disordered" evidence="1">
    <location>
        <begin position="220"/>
        <end position="246"/>
    </location>
</feature>
<gene>
    <name evidence="3" type="ORF">JG688_00002436</name>
</gene>
<feature type="domain" description="DDE-1" evidence="2">
    <location>
        <begin position="112"/>
        <end position="220"/>
    </location>
</feature>